<keyword evidence="2" id="KW-1185">Reference proteome</keyword>
<proteinExistence type="predicted"/>
<reference evidence="1 2" key="1">
    <citation type="submission" date="2014-05" db="EMBL/GenBank/DDBJ databases">
        <title>Genome Sequence of Flavobacterium sp. EM1321.</title>
        <authorList>
            <person name="Shin S.-K."/>
            <person name="Yi H."/>
        </authorList>
    </citation>
    <scope>NUCLEOTIDE SEQUENCE [LARGE SCALE GENOMIC DNA]</scope>
    <source>
        <strain evidence="1 2">EM1321</strain>
    </source>
</reference>
<accession>A0A066WSX2</accession>
<dbReference type="RefSeq" id="WP_051627441.1">
    <property type="nucleotide sequence ID" value="NZ_JNCA01000001.1"/>
</dbReference>
<dbReference type="OrthoDB" id="9763933at2"/>
<dbReference type="PATRIC" id="fig|1492738.3.peg.368"/>
<dbReference type="PANTHER" id="PTHR43301">
    <property type="entry name" value="ARABINAN ENDO-1,5-ALPHA-L-ARABINOSIDASE"/>
    <property type="match status" value="1"/>
</dbReference>
<dbReference type="Gene3D" id="2.115.10.20">
    <property type="entry name" value="Glycosyl hydrolase domain, family 43"/>
    <property type="match status" value="1"/>
</dbReference>
<comment type="caution">
    <text evidence="1">The sequence shown here is derived from an EMBL/GenBank/DDBJ whole genome shotgun (WGS) entry which is preliminary data.</text>
</comment>
<evidence type="ECO:0000313" key="1">
    <source>
        <dbReference type="EMBL" id="KDN56871.1"/>
    </source>
</evidence>
<protein>
    <submittedName>
        <fullName evidence="1">Beta-xylosidase</fullName>
    </submittedName>
</protein>
<name>A0A066WSX2_9FLAO</name>
<evidence type="ECO:0000313" key="2">
    <source>
        <dbReference type="Proteomes" id="UP000027064"/>
    </source>
</evidence>
<dbReference type="InterPro" id="IPR023296">
    <property type="entry name" value="Glyco_hydro_beta-prop_sf"/>
</dbReference>
<dbReference type="CDD" id="cd08983">
    <property type="entry name" value="GH43_Bt3655-like"/>
    <property type="match status" value="1"/>
</dbReference>
<dbReference type="SUPFAM" id="SSF75005">
    <property type="entry name" value="Arabinanase/levansucrase/invertase"/>
    <property type="match status" value="2"/>
</dbReference>
<gene>
    <name evidence="1" type="ORF">FEM21_03740</name>
</gene>
<organism evidence="1 2">
    <name type="scientific">Flavobacterium seoulense</name>
    <dbReference type="NCBI Taxonomy" id="1492738"/>
    <lineage>
        <taxon>Bacteria</taxon>
        <taxon>Pseudomonadati</taxon>
        <taxon>Bacteroidota</taxon>
        <taxon>Flavobacteriia</taxon>
        <taxon>Flavobacteriales</taxon>
        <taxon>Flavobacteriaceae</taxon>
        <taxon>Flavobacterium</taxon>
    </lineage>
</organism>
<dbReference type="PROSITE" id="PS51257">
    <property type="entry name" value="PROKAR_LIPOPROTEIN"/>
    <property type="match status" value="1"/>
</dbReference>
<sequence>MITTIRPDFVKWFSTKNLVLHLLGILLLQSCSSVKNKNTSSSKNLSAYLMVYFKDDDHSLHMALSTDAKSFTDINKGKAVIAGDTIAEQKGIRDPHIFRGPDGTFYLSMTDLHIFGKEQGFRNTQWERSDDYGWGNNRGFVLMKSKDLIHWSTAKVRLDQAFPGLNEIGCAWAPEITYDEKEKKLMIYYTMRFKNGKNKLYYSYVNNDFNKLTSAPKLLFEYPKDISYIDADITKVGKQYHMFYTPHDGTPGIKQAISSKINTDYVFDDTWIDPEPKACEAPHIWKINNEERWILMYDIYGIKPHNFGFMETTDFKTFKPLGHFNEGVMKATNFSSPKHAAVVSLTKEEALRLANHWNMNLSFEK</sequence>
<dbReference type="AlphaFoldDB" id="A0A066WSX2"/>
<dbReference type="InterPro" id="IPR050727">
    <property type="entry name" value="GH43_arabinanases"/>
</dbReference>
<dbReference type="STRING" id="1492738.FEM21_03740"/>
<dbReference type="eggNOG" id="COG3507">
    <property type="taxonomic scope" value="Bacteria"/>
</dbReference>
<dbReference type="PANTHER" id="PTHR43301:SF3">
    <property type="entry name" value="ARABINAN ENDO-1,5-ALPHA-L-ARABINOSIDASE A-RELATED"/>
    <property type="match status" value="1"/>
</dbReference>
<dbReference type="EMBL" id="JNCA01000001">
    <property type="protein sequence ID" value="KDN56871.1"/>
    <property type="molecule type" value="Genomic_DNA"/>
</dbReference>
<dbReference type="Proteomes" id="UP000027064">
    <property type="component" value="Unassembled WGS sequence"/>
</dbReference>